<evidence type="ECO:0000313" key="3">
    <source>
        <dbReference type="Proteomes" id="UP001179363"/>
    </source>
</evidence>
<dbReference type="EMBL" id="JAKGTH010000007">
    <property type="protein sequence ID" value="MCF4101432.1"/>
    <property type="molecule type" value="Genomic_DNA"/>
</dbReference>
<dbReference type="InterPro" id="IPR001279">
    <property type="entry name" value="Metallo-B-lactamas"/>
</dbReference>
<evidence type="ECO:0000259" key="1">
    <source>
        <dbReference type="Pfam" id="PF12706"/>
    </source>
</evidence>
<feature type="domain" description="Metallo-beta-lactamase" evidence="1">
    <location>
        <begin position="97"/>
        <end position="292"/>
    </location>
</feature>
<dbReference type="PIRSF" id="PIRSF038896">
    <property type="entry name" value="NAPE-PLD"/>
    <property type="match status" value="1"/>
</dbReference>
<proteinExistence type="predicted"/>
<dbReference type="InterPro" id="IPR036866">
    <property type="entry name" value="RibonucZ/Hydroxyglut_hydro"/>
</dbReference>
<gene>
    <name evidence="2" type="ORF">L1I30_07130</name>
</gene>
<name>A0ABS9EEZ6_9FLAO</name>
<dbReference type="SUPFAM" id="SSF56281">
    <property type="entry name" value="Metallo-hydrolase/oxidoreductase"/>
    <property type="match status" value="1"/>
</dbReference>
<organism evidence="2 3">
    <name type="scientific">Gillisia lutea</name>
    <dbReference type="NCBI Taxonomy" id="2909668"/>
    <lineage>
        <taxon>Bacteria</taxon>
        <taxon>Pseudomonadati</taxon>
        <taxon>Bacteroidota</taxon>
        <taxon>Flavobacteriia</taxon>
        <taxon>Flavobacteriales</taxon>
        <taxon>Flavobacteriaceae</taxon>
        <taxon>Gillisia</taxon>
    </lineage>
</organism>
<keyword evidence="3" id="KW-1185">Reference proteome</keyword>
<accession>A0ABS9EEZ6</accession>
<sequence>MDFKTFGKKPSGARKMRIESAFNYSEGEFRNVEPTSVNPNNVPMLKILKEFMNKPASVKPPQELPNIKTNLSAITSNTPAVVWFGHSSYFINSNGYTILVDPVFSGNASPVSFFGRSFPGADKYEIEDFPEIDLLILTHDHYDHLDLPSIQKLRAKTKKIVTSLGVGAHLEYWGVAASKITELNWWEREELNASTQITATPSRHFSGRGIKRAQTLWSSFVLEIGNHKIFIGADSGYDAQFKKIGKEFGAFDLAFLECGQYGVHWPQIHMFPEQTVQAAKDLNTKMLFPVHWGKFVLSNHPWNESIKRLVTAAEILQQDYVSPQIGEVFYLGQTHEQKFWWELE</sequence>
<comment type="caution">
    <text evidence="2">The sequence shown here is derived from an EMBL/GenBank/DDBJ whole genome shotgun (WGS) entry which is preliminary data.</text>
</comment>
<dbReference type="PANTHER" id="PTHR15032">
    <property type="entry name" value="N-ACYL-PHOSPHATIDYLETHANOLAMINE-HYDROLYZING PHOSPHOLIPASE D"/>
    <property type="match status" value="1"/>
</dbReference>
<evidence type="ECO:0000313" key="2">
    <source>
        <dbReference type="EMBL" id="MCF4101432.1"/>
    </source>
</evidence>
<dbReference type="RefSeq" id="WP_236133578.1">
    <property type="nucleotide sequence ID" value="NZ_JAKGTH010000007.1"/>
</dbReference>
<dbReference type="Gene3D" id="3.60.15.10">
    <property type="entry name" value="Ribonuclease Z/Hydroxyacylglutathione hydrolase-like"/>
    <property type="match status" value="1"/>
</dbReference>
<dbReference type="InterPro" id="IPR024884">
    <property type="entry name" value="NAPE-PLD"/>
</dbReference>
<reference evidence="2" key="1">
    <citation type="submission" date="2022-01" db="EMBL/GenBank/DDBJ databases">
        <title>Gillisia lutea sp. nov., isolated from marine plastic residues from the Malvarosa beach (Valencia, Spain).</title>
        <authorList>
            <person name="Vidal-Verdu A."/>
            <person name="Molina-Menor E."/>
            <person name="Satari L."/>
            <person name="Pascual J."/>
            <person name="Pereto J."/>
            <person name="Porcar M."/>
        </authorList>
    </citation>
    <scope>NUCLEOTIDE SEQUENCE</scope>
    <source>
        <strain evidence="2">M10.2A</strain>
    </source>
</reference>
<protein>
    <submittedName>
        <fullName evidence="2">MBL fold metallo-hydrolase</fullName>
    </submittedName>
</protein>
<dbReference type="Pfam" id="PF12706">
    <property type="entry name" value="Lactamase_B_2"/>
    <property type="match status" value="1"/>
</dbReference>
<dbReference type="Proteomes" id="UP001179363">
    <property type="component" value="Unassembled WGS sequence"/>
</dbReference>
<dbReference type="PANTHER" id="PTHR15032:SF4">
    <property type="entry name" value="N-ACYL-PHOSPHATIDYLETHANOLAMINE-HYDROLYZING PHOSPHOLIPASE D"/>
    <property type="match status" value="1"/>
</dbReference>